<keyword evidence="6" id="KW-1185">Reference proteome</keyword>
<dbReference type="OrthoDB" id="407555at2759"/>
<dbReference type="SMART" id="SM01076">
    <property type="entry name" value="CG-1"/>
    <property type="match status" value="1"/>
</dbReference>
<dbReference type="PANTHER" id="PTHR23335:SF1">
    <property type="entry name" value="CALMODULIN-BINDING TRANSCRIPTION ACTIVATOR, ISOFORM F"/>
    <property type="match status" value="1"/>
</dbReference>
<gene>
    <name evidence="5" type="ORF">M569_12892</name>
</gene>
<sequence length="145" mass="17070">GFVVFVTSFRFMESGYDLAQLAREAQIRWLKPPEVFFILQNCNDQQLSSNVPHKPPGGSLFLYNKRVLKSFRKDGHSWRKRTDQRTAREAHERLKVGNVEALSCYYAHGEENPNLCRRCFWMLDPAYEHIVLVQYREVVQGYLKT</sequence>
<accession>S8DGK0</accession>
<keyword evidence="3" id="KW-0539">Nucleus</keyword>
<evidence type="ECO:0000256" key="2">
    <source>
        <dbReference type="ARBA" id="ARBA00023163"/>
    </source>
</evidence>
<dbReference type="EMBL" id="AUSU01006522">
    <property type="protein sequence ID" value="EPS61898.1"/>
    <property type="molecule type" value="Genomic_DNA"/>
</dbReference>
<evidence type="ECO:0000256" key="1">
    <source>
        <dbReference type="ARBA" id="ARBA00004123"/>
    </source>
</evidence>
<reference evidence="5 6" key="1">
    <citation type="journal article" date="2013" name="BMC Genomics">
        <title>The miniature genome of a carnivorous plant Genlisea aurea contains a low number of genes and short non-coding sequences.</title>
        <authorList>
            <person name="Leushkin E.V."/>
            <person name="Sutormin R.A."/>
            <person name="Nabieva E.R."/>
            <person name="Penin A.A."/>
            <person name="Kondrashov A.S."/>
            <person name="Logacheva M.D."/>
        </authorList>
    </citation>
    <scope>NUCLEOTIDE SEQUENCE [LARGE SCALE GENOMIC DNA]</scope>
</reference>
<dbReference type="GO" id="GO:0006357">
    <property type="term" value="P:regulation of transcription by RNA polymerase II"/>
    <property type="evidence" value="ECO:0007669"/>
    <property type="project" value="TreeGrafter"/>
</dbReference>
<comment type="caution">
    <text evidence="5">The sequence shown here is derived from an EMBL/GenBank/DDBJ whole genome shotgun (WGS) entry which is preliminary data.</text>
</comment>
<evidence type="ECO:0000259" key="4">
    <source>
        <dbReference type="PROSITE" id="PS51437"/>
    </source>
</evidence>
<dbReference type="Pfam" id="PF03859">
    <property type="entry name" value="CG-1"/>
    <property type="match status" value="1"/>
</dbReference>
<feature type="non-terminal residue" evidence="5">
    <location>
        <position position="1"/>
    </location>
</feature>
<dbReference type="InterPro" id="IPR005559">
    <property type="entry name" value="CG-1_dom"/>
</dbReference>
<name>S8DGK0_9LAMI</name>
<organism evidence="5 6">
    <name type="scientific">Genlisea aurea</name>
    <dbReference type="NCBI Taxonomy" id="192259"/>
    <lineage>
        <taxon>Eukaryota</taxon>
        <taxon>Viridiplantae</taxon>
        <taxon>Streptophyta</taxon>
        <taxon>Embryophyta</taxon>
        <taxon>Tracheophyta</taxon>
        <taxon>Spermatophyta</taxon>
        <taxon>Magnoliopsida</taxon>
        <taxon>eudicotyledons</taxon>
        <taxon>Gunneridae</taxon>
        <taxon>Pentapetalae</taxon>
        <taxon>asterids</taxon>
        <taxon>lamiids</taxon>
        <taxon>Lamiales</taxon>
        <taxon>Lentibulariaceae</taxon>
        <taxon>Genlisea</taxon>
    </lineage>
</organism>
<dbReference type="GO" id="GO:0005634">
    <property type="term" value="C:nucleus"/>
    <property type="evidence" value="ECO:0007669"/>
    <property type="project" value="UniProtKB-SubCell"/>
</dbReference>
<evidence type="ECO:0000313" key="5">
    <source>
        <dbReference type="EMBL" id="EPS61898.1"/>
    </source>
</evidence>
<dbReference type="GO" id="GO:0003690">
    <property type="term" value="F:double-stranded DNA binding"/>
    <property type="evidence" value="ECO:0007669"/>
    <property type="project" value="TreeGrafter"/>
</dbReference>
<evidence type="ECO:0000256" key="3">
    <source>
        <dbReference type="ARBA" id="ARBA00023242"/>
    </source>
</evidence>
<dbReference type="AlphaFoldDB" id="S8DGK0"/>
<feature type="domain" description="CG-1" evidence="4">
    <location>
        <begin position="18"/>
        <end position="144"/>
    </location>
</feature>
<comment type="subcellular location">
    <subcellularLocation>
        <location evidence="1">Nucleus</location>
    </subcellularLocation>
</comment>
<protein>
    <recommendedName>
        <fullName evidence="4">CG-1 domain-containing protein</fullName>
    </recommendedName>
</protein>
<dbReference type="PROSITE" id="PS51437">
    <property type="entry name" value="CG_1"/>
    <property type="match status" value="1"/>
</dbReference>
<proteinExistence type="predicted"/>
<dbReference type="Proteomes" id="UP000015453">
    <property type="component" value="Unassembled WGS sequence"/>
</dbReference>
<dbReference type="GO" id="GO:0003712">
    <property type="term" value="F:transcription coregulator activity"/>
    <property type="evidence" value="ECO:0007669"/>
    <property type="project" value="TreeGrafter"/>
</dbReference>
<keyword evidence="2" id="KW-0804">Transcription</keyword>
<dbReference type="PANTHER" id="PTHR23335">
    <property type="entry name" value="CALMODULIN-BINDING TRANSCRIPTION ACTIVATOR CAMTA"/>
    <property type="match status" value="1"/>
</dbReference>
<evidence type="ECO:0000313" key="6">
    <source>
        <dbReference type="Proteomes" id="UP000015453"/>
    </source>
</evidence>